<evidence type="ECO:0000313" key="1">
    <source>
        <dbReference type="EMBL" id="MDV6233154.1"/>
    </source>
</evidence>
<comment type="caution">
    <text evidence="1">The sequence shown here is derived from an EMBL/GenBank/DDBJ whole genome shotgun (WGS) entry which is preliminary data.</text>
</comment>
<organism evidence="1 2">
    <name type="scientific">Rhodococcus cercidiphylli</name>
    <dbReference type="NCBI Taxonomy" id="489916"/>
    <lineage>
        <taxon>Bacteria</taxon>
        <taxon>Bacillati</taxon>
        <taxon>Actinomycetota</taxon>
        <taxon>Actinomycetes</taxon>
        <taxon>Mycobacteriales</taxon>
        <taxon>Nocardiaceae</taxon>
        <taxon>Rhodococcus</taxon>
    </lineage>
</organism>
<proteinExistence type="predicted"/>
<dbReference type="EMBL" id="JAWLKE010000009">
    <property type="protein sequence ID" value="MDV6233154.1"/>
    <property type="molecule type" value="Genomic_DNA"/>
</dbReference>
<keyword evidence="2" id="KW-1185">Reference proteome</keyword>
<reference evidence="1 2" key="1">
    <citation type="submission" date="2023-10" db="EMBL/GenBank/DDBJ databases">
        <title>Development of a sustainable strategy for remediation of hydrocarbon-contaminated territories based on the waste exchange concept.</title>
        <authorList>
            <person name="Krivoruchko A."/>
        </authorList>
    </citation>
    <scope>NUCLEOTIDE SEQUENCE [LARGE SCALE GENOMIC DNA]</scope>
    <source>
        <strain evidence="1 2">IEGM 1322</strain>
    </source>
</reference>
<protein>
    <submittedName>
        <fullName evidence="1">Uncharacterized protein</fullName>
    </submittedName>
</protein>
<name>A0ABU4B3U5_9NOCA</name>
<accession>A0ABU4B3U5</accession>
<evidence type="ECO:0000313" key="2">
    <source>
        <dbReference type="Proteomes" id="UP001185899"/>
    </source>
</evidence>
<gene>
    <name evidence="1" type="ORF">R3P95_21580</name>
</gene>
<dbReference type="RefSeq" id="WP_269596872.1">
    <property type="nucleotide sequence ID" value="NZ_JAWLKE010000009.1"/>
</dbReference>
<sequence length="123" mass="13240">MEHMVLVDETDGSIVFSRGAFKFNKNDGCSVYRHSILQDNSFTWEDAKNAPDNGVASVTVLDVREVNLGIADDPHPPLPLVLQKPRDVAHAVIVHAASGPLSNSKREQALTALAKRAQSVGPA</sequence>
<dbReference type="Proteomes" id="UP001185899">
    <property type="component" value="Unassembled WGS sequence"/>
</dbReference>